<gene>
    <name evidence="1" type="ORF">EANT1437_LOCUS2400</name>
</gene>
<reference evidence="1" key="1">
    <citation type="submission" date="2021-01" db="EMBL/GenBank/DDBJ databases">
        <authorList>
            <person name="Corre E."/>
            <person name="Pelletier E."/>
            <person name="Niang G."/>
            <person name="Scheremetjew M."/>
            <person name="Finn R."/>
            <person name="Kale V."/>
            <person name="Holt S."/>
            <person name="Cochrane G."/>
            <person name="Meng A."/>
            <person name="Brown T."/>
            <person name="Cohen L."/>
        </authorList>
    </citation>
    <scope>NUCLEOTIDE SEQUENCE</scope>
    <source>
        <strain evidence="1">CCMP1452</strain>
    </source>
</reference>
<protein>
    <submittedName>
        <fullName evidence="1">Uncharacterized protein</fullName>
    </submittedName>
</protein>
<organism evidence="1">
    <name type="scientific">Eucampia antarctica</name>
    <dbReference type="NCBI Taxonomy" id="49252"/>
    <lineage>
        <taxon>Eukaryota</taxon>
        <taxon>Sar</taxon>
        <taxon>Stramenopiles</taxon>
        <taxon>Ochrophyta</taxon>
        <taxon>Bacillariophyta</taxon>
        <taxon>Mediophyceae</taxon>
        <taxon>Biddulphiophycidae</taxon>
        <taxon>Hemiaulales</taxon>
        <taxon>Hemiaulaceae</taxon>
        <taxon>Eucampia</taxon>
    </lineage>
</organism>
<sequence>MTAGVILNLSASKGLDISIAENDSGKKRTITIPLRYGGAYTVKGQTSYLWLHAKDSLRDANVGAPINDDDDGKIYKCSQEQAIQAIEIGVAAPTDFLVVTGISCWTSGGMQTEVSEGLFEVVPTDYVDRVWSALQTQEVLNHTNIMKHLALIKEAWKAGGNSEDNQNETNIPVTDGIGEGFDEDDESLVHNSDVKVSKLSDDALRSWVATFLLGAPTLGA</sequence>
<proteinExistence type="predicted"/>
<dbReference type="Gene3D" id="3.40.1740.10">
    <property type="entry name" value="VC0467-like"/>
    <property type="match status" value="1"/>
</dbReference>
<dbReference type="EMBL" id="HBHI01004775">
    <property type="protein sequence ID" value="CAD9658598.1"/>
    <property type="molecule type" value="Transcribed_RNA"/>
</dbReference>
<evidence type="ECO:0000313" key="1">
    <source>
        <dbReference type="EMBL" id="CAD9658598.1"/>
    </source>
</evidence>
<accession>A0A7S2R2C2</accession>
<name>A0A7S2R2C2_9STRA</name>
<dbReference type="AlphaFoldDB" id="A0A7S2R2C2"/>